<feature type="domain" description="Aminoglycoside phosphotransferase" evidence="1">
    <location>
        <begin position="37"/>
        <end position="263"/>
    </location>
</feature>
<keyword evidence="3" id="KW-1185">Reference proteome</keyword>
<proteinExistence type="predicted"/>
<evidence type="ECO:0000259" key="1">
    <source>
        <dbReference type="Pfam" id="PF01636"/>
    </source>
</evidence>
<evidence type="ECO:0000313" key="3">
    <source>
        <dbReference type="Proteomes" id="UP000198822"/>
    </source>
</evidence>
<dbReference type="RefSeq" id="WP_157674883.1">
    <property type="nucleotide sequence ID" value="NZ_LT629695.1"/>
</dbReference>
<accession>A0A1G8H6T2</accession>
<dbReference type="InterPro" id="IPR002575">
    <property type="entry name" value="Aminoglycoside_PTrfase"/>
</dbReference>
<evidence type="ECO:0000313" key="2">
    <source>
        <dbReference type="EMBL" id="SDI02342.1"/>
    </source>
</evidence>
<reference evidence="3" key="1">
    <citation type="submission" date="2016-10" db="EMBL/GenBank/DDBJ databases">
        <authorList>
            <person name="Varghese N."/>
            <person name="Submissions S."/>
        </authorList>
    </citation>
    <scope>NUCLEOTIDE SEQUENCE [LARGE SCALE GENOMIC DNA]</scope>
    <source>
        <strain evidence="3">DSM 22002</strain>
    </source>
</reference>
<dbReference type="InterPro" id="IPR011009">
    <property type="entry name" value="Kinase-like_dom_sf"/>
</dbReference>
<keyword evidence="2" id="KW-0418">Kinase</keyword>
<sequence>MTSYADLPEAEQVALLQAVAAEALPAFGLEGAVITPVLHAYNSTYRVDRDGASWALRILVGSKATPANIAAQQAWQRALASEANVVVPVPLPTLDGAWWTGVASDGFGRTAIVTVAGWLDGTAIDDALDVPTARLLGAAMARMHVHAADWAVPVGASLPVFDDVLFGDHDALADVDDLDAPSRVVLDEARARSQALLTRLHGLGGVRPLHADLHSGNLLRSADGLQLLDFDDAGLGVPALDLAIARISADEPQIHAALADGYASVAPLPDASEPDLHALAAGRQLLLANDLLSSTTASLRADARTYVDTAVRRLAAWLDAGTFTRRVD</sequence>
<protein>
    <submittedName>
        <fullName evidence="2">Ser/Thr protein kinase RdoA involved in Cpx stress response, MazF antagonist</fullName>
    </submittedName>
</protein>
<dbReference type="Proteomes" id="UP000198822">
    <property type="component" value="Chromosome I"/>
</dbReference>
<name>A0A1G8H6T2_9MICO</name>
<dbReference type="GO" id="GO:0016301">
    <property type="term" value="F:kinase activity"/>
    <property type="evidence" value="ECO:0007669"/>
    <property type="project" value="UniProtKB-KW"/>
</dbReference>
<organism evidence="2 3">
    <name type="scientific">Agrococcus jejuensis</name>
    <dbReference type="NCBI Taxonomy" id="399736"/>
    <lineage>
        <taxon>Bacteria</taxon>
        <taxon>Bacillati</taxon>
        <taxon>Actinomycetota</taxon>
        <taxon>Actinomycetes</taxon>
        <taxon>Micrococcales</taxon>
        <taxon>Microbacteriaceae</taxon>
        <taxon>Agrococcus</taxon>
    </lineage>
</organism>
<dbReference type="STRING" id="399736.SAMN04489720_3239"/>
<dbReference type="OrthoDB" id="241498at2"/>
<gene>
    <name evidence="2" type="ORF">SAMN04489720_3239</name>
</gene>
<keyword evidence="2" id="KW-0808">Transferase</keyword>
<dbReference type="Pfam" id="PF01636">
    <property type="entry name" value="APH"/>
    <property type="match status" value="1"/>
</dbReference>
<dbReference type="Gene3D" id="3.90.1200.10">
    <property type="match status" value="1"/>
</dbReference>
<dbReference type="SUPFAM" id="SSF56112">
    <property type="entry name" value="Protein kinase-like (PK-like)"/>
    <property type="match status" value="1"/>
</dbReference>
<dbReference type="AlphaFoldDB" id="A0A1G8H6T2"/>
<dbReference type="EMBL" id="LT629695">
    <property type="protein sequence ID" value="SDI02342.1"/>
    <property type="molecule type" value="Genomic_DNA"/>
</dbReference>